<reference evidence="8" key="2">
    <citation type="journal article" date="2021" name="PeerJ">
        <title>Extensive microbial diversity within the chicken gut microbiome revealed by metagenomics and culture.</title>
        <authorList>
            <person name="Gilroy R."/>
            <person name="Ravi A."/>
            <person name="Getino M."/>
            <person name="Pursley I."/>
            <person name="Horton D.L."/>
            <person name="Alikhan N.F."/>
            <person name="Baker D."/>
            <person name="Gharbi K."/>
            <person name="Hall N."/>
            <person name="Watson M."/>
            <person name="Adriaenssens E.M."/>
            <person name="Foster-Nyarko E."/>
            <person name="Jarju S."/>
            <person name="Secka A."/>
            <person name="Antonio M."/>
            <person name="Oren A."/>
            <person name="Chaudhuri R.R."/>
            <person name="La Ragione R."/>
            <person name="Hildebrand F."/>
            <person name="Pallen M.J."/>
        </authorList>
    </citation>
    <scope>NUCLEOTIDE SEQUENCE</scope>
    <source>
        <strain evidence="8">11159</strain>
    </source>
</reference>
<evidence type="ECO:0000259" key="7">
    <source>
        <dbReference type="PROSITE" id="PS50206"/>
    </source>
</evidence>
<sequence length="552" mass="62336">MKYIIIGGVAGGASLATRLRRLDEYCDITIYEKSHFVSYANCGLPYYIGNVIKEESSLTLQSPRSLKNRFNIDVYISHEVIKINKEDHTVLVKNLLTNEQFLDTYDKLIIATGAEAIKIKETSKRIFELKNVEDTIRLKESIDKLNVKEVIVIGGGFIGLEILENLVDLGIKVTLIEGSNHILPNLDKELARVIEKELINKGIDLVLNTFTTDIIEEDDRVTIKTNKDISFNSDLVIEALGVKPSNNLAINTLVLGIKGAIKTNNNFLTSDKDIYAIGDVTSLVSLIDNKETYIPLAGLANKEGRELANHLVNNIDIDIKPIGTSILKLFKSHIATTGLNEETLKKKNIPYQKIYLTPTDHASYYPNPKTLLIKVMFDPINYYILGAEIIGESGVDKRIDLLSFAIKFKIKGYELKNLELSYAPPFSSAKDPINMIGYMIENIKDNLISQFYSEDIEYIKKDPNILLLDVRTKEEYDYGHIEESINIPVDEIRKNLADLPLNKEIYLICQSAIRSYIASRILTQHGYKCKHLAGGYRVYSLYNEEAKIAKFI</sequence>
<dbReference type="GO" id="GO:0016491">
    <property type="term" value="F:oxidoreductase activity"/>
    <property type="evidence" value="ECO:0007669"/>
    <property type="project" value="UniProtKB-KW"/>
</dbReference>
<dbReference type="EMBL" id="JADIMY010000006">
    <property type="protein sequence ID" value="MBO8427006.1"/>
    <property type="molecule type" value="Genomic_DNA"/>
</dbReference>
<evidence type="ECO:0000256" key="2">
    <source>
        <dbReference type="ARBA" id="ARBA00009130"/>
    </source>
</evidence>
<evidence type="ECO:0000313" key="8">
    <source>
        <dbReference type="EMBL" id="MBO8427006.1"/>
    </source>
</evidence>
<dbReference type="PRINTS" id="PR00368">
    <property type="entry name" value="FADPNR"/>
</dbReference>
<evidence type="ECO:0000313" key="9">
    <source>
        <dbReference type="Proteomes" id="UP000823613"/>
    </source>
</evidence>
<dbReference type="InterPro" id="IPR036873">
    <property type="entry name" value="Rhodanese-like_dom_sf"/>
</dbReference>
<dbReference type="PANTHER" id="PTHR43429">
    <property type="entry name" value="PYRIDINE NUCLEOTIDE-DISULFIDE OXIDOREDUCTASE DOMAIN-CONTAINING"/>
    <property type="match status" value="1"/>
</dbReference>
<dbReference type="Gene3D" id="3.40.250.10">
    <property type="entry name" value="Rhodanese-like domain"/>
    <property type="match status" value="1"/>
</dbReference>
<dbReference type="AlphaFoldDB" id="A0A9D9DI85"/>
<dbReference type="PROSITE" id="PS50206">
    <property type="entry name" value="RHODANESE_3"/>
    <property type="match status" value="1"/>
</dbReference>
<feature type="domain" description="Rhodanese" evidence="7">
    <location>
        <begin position="461"/>
        <end position="548"/>
    </location>
</feature>
<dbReference type="InterPro" id="IPR016156">
    <property type="entry name" value="FAD/NAD-linked_Rdtase_dimer_sf"/>
</dbReference>
<dbReference type="Pfam" id="PF00581">
    <property type="entry name" value="Rhodanese"/>
    <property type="match status" value="1"/>
</dbReference>
<dbReference type="InterPro" id="IPR004099">
    <property type="entry name" value="Pyr_nucl-diS_OxRdtase_dimer"/>
</dbReference>
<dbReference type="SUPFAM" id="SSF55424">
    <property type="entry name" value="FAD/NAD-linked reductases, dimerisation (C-terminal) domain"/>
    <property type="match status" value="1"/>
</dbReference>
<dbReference type="PANTHER" id="PTHR43429:SF1">
    <property type="entry name" value="NAD(P)H SULFUR OXIDOREDUCTASE (COA-DEPENDENT)"/>
    <property type="match status" value="1"/>
</dbReference>
<name>A0A9D9DI85_9BACL</name>
<dbReference type="SUPFAM" id="SSF51905">
    <property type="entry name" value="FAD/NAD(P)-binding domain"/>
    <property type="match status" value="1"/>
</dbReference>
<dbReference type="SMART" id="SM00450">
    <property type="entry name" value="RHOD"/>
    <property type="match status" value="1"/>
</dbReference>
<dbReference type="Proteomes" id="UP000823613">
    <property type="component" value="Unassembled WGS sequence"/>
</dbReference>
<dbReference type="InterPro" id="IPR001763">
    <property type="entry name" value="Rhodanese-like_dom"/>
</dbReference>
<dbReference type="InterPro" id="IPR050260">
    <property type="entry name" value="FAD-bd_OxRdtase"/>
</dbReference>
<keyword evidence="6" id="KW-0676">Redox-active center</keyword>
<keyword evidence="5" id="KW-0560">Oxidoreductase</keyword>
<evidence type="ECO:0000256" key="6">
    <source>
        <dbReference type="ARBA" id="ARBA00023284"/>
    </source>
</evidence>
<comment type="similarity">
    <text evidence="2">Belongs to the class-III pyridine nucleotide-disulfide oxidoreductase family.</text>
</comment>
<gene>
    <name evidence="8" type="ORF">IAC58_00365</name>
</gene>
<organism evidence="8 9">
    <name type="scientific">Candidatus Onthovivens merdipullorum</name>
    <dbReference type="NCBI Taxonomy" id="2840889"/>
    <lineage>
        <taxon>Bacteria</taxon>
        <taxon>Bacillati</taxon>
        <taxon>Bacillota</taxon>
        <taxon>Bacilli</taxon>
        <taxon>Bacillales</taxon>
        <taxon>Candidatus Onthovivens</taxon>
    </lineage>
</organism>
<reference evidence="8" key="1">
    <citation type="submission" date="2020-10" db="EMBL/GenBank/DDBJ databases">
        <authorList>
            <person name="Gilroy R."/>
        </authorList>
    </citation>
    <scope>NUCLEOTIDE SEQUENCE</scope>
    <source>
        <strain evidence="8">11159</strain>
    </source>
</reference>
<evidence type="ECO:0000256" key="5">
    <source>
        <dbReference type="ARBA" id="ARBA00023002"/>
    </source>
</evidence>
<keyword evidence="4" id="KW-0274">FAD</keyword>
<protein>
    <submittedName>
        <fullName evidence="8">FAD-dependent oxidoreductase</fullName>
    </submittedName>
</protein>
<keyword evidence="3" id="KW-0285">Flavoprotein</keyword>
<comment type="cofactor">
    <cofactor evidence="1">
        <name>FAD</name>
        <dbReference type="ChEBI" id="CHEBI:57692"/>
    </cofactor>
</comment>
<dbReference type="Gene3D" id="3.50.50.60">
    <property type="entry name" value="FAD/NAD(P)-binding domain"/>
    <property type="match status" value="2"/>
</dbReference>
<evidence type="ECO:0000256" key="1">
    <source>
        <dbReference type="ARBA" id="ARBA00001974"/>
    </source>
</evidence>
<accession>A0A9D9DI85</accession>
<dbReference type="Pfam" id="PF02852">
    <property type="entry name" value="Pyr_redox_dim"/>
    <property type="match status" value="1"/>
</dbReference>
<evidence type="ECO:0000256" key="4">
    <source>
        <dbReference type="ARBA" id="ARBA00022827"/>
    </source>
</evidence>
<proteinExistence type="inferred from homology"/>
<dbReference type="InterPro" id="IPR023753">
    <property type="entry name" value="FAD/NAD-binding_dom"/>
</dbReference>
<dbReference type="SUPFAM" id="SSF52821">
    <property type="entry name" value="Rhodanese/Cell cycle control phosphatase"/>
    <property type="match status" value="1"/>
</dbReference>
<evidence type="ECO:0000256" key="3">
    <source>
        <dbReference type="ARBA" id="ARBA00022630"/>
    </source>
</evidence>
<dbReference type="PRINTS" id="PR00411">
    <property type="entry name" value="PNDRDTASEI"/>
</dbReference>
<comment type="caution">
    <text evidence="8">The sequence shown here is derived from an EMBL/GenBank/DDBJ whole genome shotgun (WGS) entry which is preliminary data.</text>
</comment>
<dbReference type="InterPro" id="IPR036188">
    <property type="entry name" value="FAD/NAD-bd_sf"/>
</dbReference>
<dbReference type="Pfam" id="PF07992">
    <property type="entry name" value="Pyr_redox_2"/>
    <property type="match status" value="1"/>
</dbReference>